<dbReference type="InterPro" id="IPR053842">
    <property type="entry name" value="NikA-like"/>
</dbReference>
<dbReference type="AlphaFoldDB" id="A0A252F608"/>
<evidence type="ECO:0008006" key="3">
    <source>
        <dbReference type="Google" id="ProtNLM"/>
    </source>
</evidence>
<protein>
    <recommendedName>
        <fullName evidence="3">Mobilization protein</fullName>
    </recommendedName>
</protein>
<accession>A0A252F608</accession>
<dbReference type="EMBL" id="NHOC01000003">
    <property type="protein sequence ID" value="OUM21205.1"/>
    <property type="molecule type" value="Genomic_DNA"/>
</dbReference>
<organism evidence="1 2">
    <name type="scientific">Butyricicoccus porcorum</name>
    <dbReference type="NCBI Taxonomy" id="1945634"/>
    <lineage>
        <taxon>Bacteria</taxon>
        <taxon>Bacillati</taxon>
        <taxon>Bacillota</taxon>
        <taxon>Clostridia</taxon>
        <taxon>Eubacteriales</taxon>
        <taxon>Butyricicoccaceae</taxon>
        <taxon>Butyricicoccus</taxon>
    </lineage>
</organism>
<reference evidence="1 2" key="1">
    <citation type="submission" date="2017-05" db="EMBL/GenBank/DDBJ databases">
        <title>Butyricicoccus porcorum sp. nov. a butyrate-producing bacterium from the swine intestinal tract.</title>
        <authorList>
            <person name="Trachsel J."/>
            <person name="Humphrey S."/>
            <person name="Allen H.K."/>
        </authorList>
    </citation>
    <scope>NUCLEOTIDE SEQUENCE [LARGE SCALE GENOMIC DNA]</scope>
    <source>
        <strain evidence="1">BB10</strain>
    </source>
</reference>
<sequence>MSAKNRDNKNRWRNITVGFRVSPEESEQIDRAVRLSGLTKQDYITRRLLCQDVVVQGNPRVYKALRNELAAVLAELQRIEAGNGIDDELLDTIELIAVILGGLKGEDGNGE</sequence>
<name>A0A252F608_9FIRM</name>
<keyword evidence="2" id="KW-1185">Reference proteome</keyword>
<comment type="caution">
    <text evidence="1">The sequence shown here is derived from an EMBL/GenBank/DDBJ whole genome shotgun (WGS) entry which is preliminary data.</text>
</comment>
<dbReference type="Proteomes" id="UP000194903">
    <property type="component" value="Unassembled WGS sequence"/>
</dbReference>
<evidence type="ECO:0000313" key="2">
    <source>
        <dbReference type="Proteomes" id="UP000194903"/>
    </source>
</evidence>
<dbReference type="OrthoDB" id="3176748at2"/>
<dbReference type="Pfam" id="PF21983">
    <property type="entry name" value="NikA-like"/>
    <property type="match status" value="1"/>
</dbReference>
<evidence type="ECO:0000313" key="1">
    <source>
        <dbReference type="EMBL" id="OUM21205.1"/>
    </source>
</evidence>
<proteinExistence type="predicted"/>
<dbReference type="RefSeq" id="WP_087018014.1">
    <property type="nucleotide sequence ID" value="NZ_NHOC01000003.1"/>
</dbReference>
<gene>
    <name evidence="1" type="ORF">CBW42_04005</name>
</gene>